<dbReference type="Gene3D" id="3.90.580.10">
    <property type="entry name" value="Zinc finger, CHC2-type domain"/>
    <property type="match status" value="1"/>
</dbReference>
<dbReference type="GO" id="GO:0003677">
    <property type="term" value="F:DNA binding"/>
    <property type="evidence" value="ECO:0007669"/>
    <property type="project" value="InterPro"/>
</dbReference>
<protein>
    <submittedName>
        <fullName evidence="5">DNA primase</fullName>
        <ecNumber evidence="5">2.7.7.-</ecNumber>
    </submittedName>
</protein>
<dbReference type="InterPro" id="IPR036977">
    <property type="entry name" value="DNA_primase_Znf_CHC2"/>
</dbReference>
<dbReference type="InterPro" id="IPR050219">
    <property type="entry name" value="DnaG_primase"/>
</dbReference>
<dbReference type="OrthoDB" id="9773296at2"/>
<dbReference type="Pfam" id="PF01807">
    <property type="entry name" value="Zn_ribbon_DnaG"/>
    <property type="match status" value="1"/>
</dbReference>
<dbReference type="InterPro" id="IPR002694">
    <property type="entry name" value="Znf_CHC2"/>
</dbReference>
<evidence type="ECO:0000256" key="1">
    <source>
        <dbReference type="ARBA" id="ARBA00022723"/>
    </source>
</evidence>
<keyword evidence="3" id="KW-0862">Zinc</keyword>
<dbReference type="RefSeq" id="WP_025654066.1">
    <property type="nucleotide sequence ID" value="NZ_CYZU01000095.1"/>
</dbReference>
<keyword evidence="5" id="KW-0548">Nucleotidyltransferase</keyword>
<dbReference type="SUPFAM" id="SSF57783">
    <property type="entry name" value="Zinc beta-ribbon"/>
    <property type="match status" value="1"/>
</dbReference>
<evidence type="ECO:0000259" key="4">
    <source>
        <dbReference type="SMART" id="SM00400"/>
    </source>
</evidence>
<dbReference type="PANTHER" id="PTHR30313:SF2">
    <property type="entry name" value="DNA PRIMASE"/>
    <property type="match status" value="1"/>
</dbReference>
<gene>
    <name evidence="5" type="primary">dnaG_4</name>
    <name evidence="5" type="ORF">ERS852491_05028</name>
</gene>
<sequence length="197" mass="23401">MKSCRLCKEDYDEVKRLLSMERVAEFYGYKVQRGRVCLCPFHKDTHPSMKIYPDGKGFYCWSCGAGGDVVKFVGLLFGLGNREACLKLIDDFSLPIKTEGLTYREKRERQDRQNRYRKLRKFQEEAHSILWEYWKLLCNAAQQYSSPHFDEAMQELSIVEYWLECLKECPEEYYADRKAVRKLGEIERRIAGWDDFA</sequence>
<evidence type="ECO:0000313" key="6">
    <source>
        <dbReference type="Proteomes" id="UP000095544"/>
    </source>
</evidence>
<name>A0A174MQR4_9FIRM</name>
<evidence type="ECO:0000256" key="2">
    <source>
        <dbReference type="ARBA" id="ARBA00022771"/>
    </source>
</evidence>
<dbReference type="STRING" id="39482.ERS852491_05028"/>
<dbReference type="GO" id="GO:0008270">
    <property type="term" value="F:zinc ion binding"/>
    <property type="evidence" value="ECO:0007669"/>
    <property type="project" value="UniProtKB-KW"/>
</dbReference>
<organism evidence="5 6">
    <name type="scientific">Faecalicatena contorta</name>
    <dbReference type="NCBI Taxonomy" id="39482"/>
    <lineage>
        <taxon>Bacteria</taxon>
        <taxon>Bacillati</taxon>
        <taxon>Bacillota</taxon>
        <taxon>Clostridia</taxon>
        <taxon>Lachnospirales</taxon>
        <taxon>Lachnospiraceae</taxon>
        <taxon>Faecalicatena</taxon>
    </lineage>
</organism>
<dbReference type="SMART" id="SM00400">
    <property type="entry name" value="ZnF_CHCC"/>
    <property type="match status" value="1"/>
</dbReference>
<feature type="domain" description="Zinc finger CHC2-type" evidence="4">
    <location>
        <begin position="35"/>
        <end position="89"/>
    </location>
</feature>
<dbReference type="GO" id="GO:0003899">
    <property type="term" value="F:DNA-directed RNA polymerase activity"/>
    <property type="evidence" value="ECO:0007669"/>
    <property type="project" value="InterPro"/>
</dbReference>
<dbReference type="GO" id="GO:0006269">
    <property type="term" value="P:DNA replication, synthesis of primer"/>
    <property type="evidence" value="ECO:0007669"/>
    <property type="project" value="TreeGrafter"/>
</dbReference>
<dbReference type="EC" id="2.7.7.-" evidence="5"/>
<reference evidence="5 6" key="1">
    <citation type="submission" date="2015-09" db="EMBL/GenBank/DDBJ databases">
        <authorList>
            <consortium name="Pathogen Informatics"/>
        </authorList>
    </citation>
    <scope>NUCLEOTIDE SEQUENCE [LARGE SCALE GENOMIC DNA]</scope>
    <source>
        <strain evidence="5 6">2789STDY5834876</strain>
    </source>
</reference>
<evidence type="ECO:0000256" key="3">
    <source>
        <dbReference type="ARBA" id="ARBA00022833"/>
    </source>
</evidence>
<accession>A0A174MQR4</accession>
<dbReference type="EMBL" id="CYZU01000095">
    <property type="protein sequence ID" value="CUP38734.1"/>
    <property type="molecule type" value="Genomic_DNA"/>
</dbReference>
<evidence type="ECO:0000313" key="5">
    <source>
        <dbReference type="EMBL" id="CUP38734.1"/>
    </source>
</evidence>
<keyword evidence="1" id="KW-0479">Metal-binding</keyword>
<dbReference type="Proteomes" id="UP000095544">
    <property type="component" value="Unassembled WGS sequence"/>
</dbReference>
<keyword evidence="5" id="KW-0808">Transferase</keyword>
<keyword evidence="2" id="KW-0863">Zinc-finger</keyword>
<dbReference type="AlphaFoldDB" id="A0A174MQR4"/>
<dbReference type="GO" id="GO:0005737">
    <property type="term" value="C:cytoplasm"/>
    <property type="evidence" value="ECO:0007669"/>
    <property type="project" value="TreeGrafter"/>
</dbReference>
<dbReference type="PANTHER" id="PTHR30313">
    <property type="entry name" value="DNA PRIMASE"/>
    <property type="match status" value="1"/>
</dbReference>
<proteinExistence type="predicted"/>